<dbReference type="InterPro" id="IPR002312">
    <property type="entry name" value="Asp/Asn-tRNA-synth_IIb"/>
</dbReference>
<proteinExistence type="inferred from homology"/>
<dbReference type="GO" id="GO:0005524">
    <property type="term" value="F:ATP binding"/>
    <property type="evidence" value="ECO:0007669"/>
    <property type="project" value="UniProtKB-KW"/>
</dbReference>
<feature type="domain" description="Aminoacyl-transfer RNA synthetases class-II family profile" evidence="15">
    <location>
        <begin position="256"/>
        <end position="559"/>
    </location>
</feature>
<dbReference type="PRINTS" id="PR01042">
    <property type="entry name" value="TRNASYNTHASP"/>
</dbReference>
<name>W9VM19_9EURO</name>
<dbReference type="Proteomes" id="UP000019473">
    <property type="component" value="Unassembled WGS sequence"/>
</dbReference>
<dbReference type="VEuPathDB" id="FungiDB:A1O7_09377"/>
<evidence type="ECO:0000313" key="16">
    <source>
        <dbReference type="EMBL" id="EXJ54040.1"/>
    </source>
</evidence>
<dbReference type="Gene3D" id="3.30.930.10">
    <property type="entry name" value="Bira Bifunctional Protein, Domain 2"/>
    <property type="match status" value="1"/>
</dbReference>
<dbReference type="HAMAP" id="MF_02075">
    <property type="entry name" value="Asp_tRNA_synth_type2"/>
    <property type="match status" value="1"/>
</dbReference>
<dbReference type="InterPro" id="IPR004523">
    <property type="entry name" value="Asp-tRNA_synthase_2"/>
</dbReference>
<dbReference type="HOGENOM" id="CLU_004553_1_2_1"/>
<reference evidence="16 17" key="1">
    <citation type="submission" date="2013-03" db="EMBL/GenBank/DDBJ databases">
        <title>The Genome Sequence of Cladophialophora yegresii CBS 114405.</title>
        <authorList>
            <consortium name="The Broad Institute Genomics Platform"/>
            <person name="Cuomo C."/>
            <person name="de Hoog S."/>
            <person name="Gorbushina A."/>
            <person name="Walker B."/>
            <person name="Young S.K."/>
            <person name="Zeng Q."/>
            <person name="Gargeya S."/>
            <person name="Fitzgerald M."/>
            <person name="Haas B."/>
            <person name="Abouelleil A."/>
            <person name="Allen A.W."/>
            <person name="Alvarado L."/>
            <person name="Arachchi H.M."/>
            <person name="Berlin A.M."/>
            <person name="Chapman S.B."/>
            <person name="Gainer-Dewar J."/>
            <person name="Goldberg J."/>
            <person name="Griggs A."/>
            <person name="Gujja S."/>
            <person name="Hansen M."/>
            <person name="Howarth C."/>
            <person name="Imamovic A."/>
            <person name="Ireland A."/>
            <person name="Larimer J."/>
            <person name="McCowan C."/>
            <person name="Murphy C."/>
            <person name="Pearson M."/>
            <person name="Poon T.W."/>
            <person name="Priest M."/>
            <person name="Roberts A."/>
            <person name="Saif S."/>
            <person name="Shea T."/>
            <person name="Sisk P."/>
            <person name="Sykes S."/>
            <person name="Wortman J."/>
            <person name="Nusbaum C."/>
            <person name="Birren B."/>
        </authorList>
    </citation>
    <scope>NUCLEOTIDE SEQUENCE [LARGE SCALE GENOMIC DNA]</scope>
    <source>
        <strain evidence="16 17">CBS 114405</strain>
    </source>
</reference>
<dbReference type="PANTHER" id="PTHR43450">
    <property type="entry name" value="ASPARTYL-TRNA SYNTHETASE"/>
    <property type="match status" value="1"/>
</dbReference>
<protein>
    <recommendedName>
        <fullName evidence="4">Aspartate--tRNA ligase, cytoplasmic</fullName>
        <ecNumber evidence="3">6.1.1.12</ecNumber>
    </recommendedName>
    <alternativeName>
        <fullName evidence="11">Aspartyl-tRNA synthetase</fullName>
    </alternativeName>
    <alternativeName>
        <fullName evidence="13">Probable aspartate--tRNA ligase, cytoplasmic</fullName>
    </alternativeName>
</protein>
<dbReference type="GO" id="GO:0003723">
    <property type="term" value="F:RNA binding"/>
    <property type="evidence" value="ECO:0007669"/>
    <property type="project" value="TreeGrafter"/>
</dbReference>
<organism evidence="16 17">
    <name type="scientific">Cladophialophora yegresii CBS 114405</name>
    <dbReference type="NCBI Taxonomy" id="1182544"/>
    <lineage>
        <taxon>Eukaryota</taxon>
        <taxon>Fungi</taxon>
        <taxon>Dikarya</taxon>
        <taxon>Ascomycota</taxon>
        <taxon>Pezizomycotina</taxon>
        <taxon>Eurotiomycetes</taxon>
        <taxon>Chaetothyriomycetidae</taxon>
        <taxon>Chaetothyriales</taxon>
        <taxon>Herpotrichiellaceae</taxon>
        <taxon>Cladophialophora</taxon>
    </lineage>
</organism>
<dbReference type="GO" id="GO:0006422">
    <property type="term" value="P:aspartyl-tRNA aminoacylation"/>
    <property type="evidence" value="ECO:0007669"/>
    <property type="project" value="InterPro"/>
</dbReference>
<dbReference type="InterPro" id="IPR012340">
    <property type="entry name" value="NA-bd_OB-fold"/>
</dbReference>
<dbReference type="InterPro" id="IPR004364">
    <property type="entry name" value="Aa-tRNA-synt_II"/>
</dbReference>
<evidence type="ECO:0000256" key="10">
    <source>
        <dbReference type="ARBA" id="ARBA00023146"/>
    </source>
</evidence>
<dbReference type="GO" id="GO:0004815">
    <property type="term" value="F:aspartate-tRNA ligase activity"/>
    <property type="evidence" value="ECO:0007669"/>
    <property type="project" value="UniProtKB-EC"/>
</dbReference>
<dbReference type="PANTHER" id="PTHR43450:SF2">
    <property type="entry name" value="ASPARTATE--TRNA LIGASE"/>
    <property type="match status" value="1"/>
</dbReference>
<dbReference type="eggNOG" id="KOG0556">
    <property type="taxonomic scope" value="Eukaryota"/>
</dbReference>
<dbReference type="STRING" id="1182544.W9VM19"/>
<evidence type="ECO:0000256" key="4">
    <source>
        <dbReference type="ARBA" id="ARBA00018853"/>
    </source>
</evidence>
<dbReference type="CDD" id="cd00776">
    <property type="entry name" value="AsxRS_core"/>
    <property type="match status" value="1"/>
</dbReference>
<dbReference type="GeneID" id="19183940"/>
<dbReference type="AlphaFoldDB" id="W9VM19"/>
<dbReference type="SUPFAM" id="SSF55681">
    <property type="entry name" value="Class II aaRS and biotin synthetases"/>
    <property type="match status" value="1"/>
</dbReference>
<evidence type="ECO:0000256" key="5">
    <source>
        <dbReference type="ARBA" id="ARBA00022490"/>
    </source>
</evidence>
<dbReference type="GO" id="GO:0005829">
    <property type="term" value="C:cytosol"/>
    <property type="evidence" value="ECO:0007669"/>
    <property type="project" value="TreeGrafter"/>
</dbReference>
<dbReference type="NCBIfam" id="TIGR00458">
    <property type="entry name" value="aspS_nondisc"/>
    <property type="match status" value="1"/>
</dbReference>
<dbReference type="InterPro" id="IPR045864">
    <property type="entry name" value="aa-tRNA-synth_II/BPL/LPL"/>
</dbReference>
<dbReference type="InterPro" id="IPR006195">
    <property type="entry name" value="aa-tRNA-synth_II"/>
</dbReference>
<keyword evidence="9" id="KW-0648">Protein biosynthesis</keyword>
<keyword evidence="7" id="KW-0547">Nucleotide-binding</keyword>
<evidence type="ECO:0000256" key="3">
    <source>
        <dbReference type="ARBA" id="ARBA00012841"/>
    </source>
</evidence>
<keyword evidence="6" id="KW-0436">Ligase</keyword>
<evidence type="ECO:0000256" key="6">
    <source>
        <dbReference type="ARBA" id="ARBA00022598"/>
    </source>
</evidence>
<dbReference type="EMBL" id="AMGW01000007">
    <property type="protein sequence ID" value="EXJ54040.1"/>
    <property type="molecule type" value="Genomic_DNA"/>
</dbReference>
<dbReference type="GO" id="GO:0017101">
    <property type="term" value="C:aminoacyl-tRNA synthetase multienzyme complex"/>
    <property type="evidence" value="ECO:0007669"/>
    <property type="project" value="TreeGrafter"/>
</dbReference>
<sequence length="908" mass="102549">MSKVKTIVSNLHGKLSHHKHELGQTLTCHDTDGIRGGSESDVADIIEKEEWSSEDEDDDGLQHSQPTKSLEDFLDNDDSPDAKERYGVLPLMQSQELEDGDDDERQSGWISLTEIDPHSIGKEICFRARVHIVRRMSGKLAFIIFREQTTTVQGVLSANGGGISENMVRWAEHLRTGSIVIVKAKVKEPEQKIKSTSAHHIEVEILKIHVVSSRTAPVPFSVYEADAATDGHAISDRVRLANRVLDLRTPSAQAIFRVQSSVCRTFRNTLEDRGFLEIHTPKLQGGATEGGADVFKLNYFGRPAFLAQSPQLAKQMCISADFGRVFEIGPVFRAENSNTPRHMTEYTGLDLEMAIDRHYHEAMWLIDATLKEIFKTIYDRNRNDVDTVKRHFPHDDLIWLDKTLRLTFAEGVKLLNDSGWTNDDGSKQSEHEDLPTKAERRLGELVKEKYNTDYYILDKFPTAARPFYTMLDPKDDRVSNSFDFMVRGQEILSGGQRVHDHKVLRERMEAQGMKPDDLKEYMQAFEWVAPPHAGAGIGLERLVSLILDLGNLRYATLFPRDPKSFPASQGPDLRHPEDDTLNRPKGRLQPLENLVANYGDATNTSWMDERFHVWRDEKTGAAIAYVPTHDRAIIAGNPLCHTSQYEDVITVFLKWLRRETRLRPLFILVDKEVEEVLGDKLGWRSFTNVAEQRVNLANNEHLDIESDVRRKIRHATNEGIHVVDYGSDVPEDVREQVMQRVKDWQNNREGEQVHLSEITPFKDAAHRQYFIAKSAHDNKIHSLAVLAQLAPRYGVQVKWALDFPGAPNGAIELTVQHALRAAADQGYKTCTFGGGATAKLSTGHNVGGAKAATLDSIYQTLAARFRLNQKTGFRAKFNTLDDPLFLCYPPRGLGQKGARAIVDFFRGD</sequence>
<accession>W9VM19</accession>
<dbReference type="SUPFAM" id="SSF50249">
    <property type="entry name" value="Nucleic acid-binding proteins"/>
    <property type="match status" value="1"/>
</dbReference>
<feature type="region of interest" description="Disordered" evidence="14">
    <location>
        <begin position="50"/>
        <end position="81"/>
    </location>
</feature>
<keyword evidence="5" id="KW-0963">Cytoplasm</keyword>
<dbReference type="EC" id="6.1.1.12" evidence="3"/>
<dbReference type="Pfam" id="PF01336">
    <property type="entry name" value="tRNA_anti-codon"/>
    <property type="match status" value="1"/>
</dbReference>
<dbReference type="RefSeq" id="XP_007761555.1">
    <property type="nucleotide sequence ID" value="XM_007763365.1"/>
</dbReference>
<evidence type="ECO:0000256" key="14">
    <source>
        <dbReference type="SAM" id="MobiDB-lite"/>
    </source>
</evidence>
<dbReference type="Pfam" id="PF09924">
    <property type="entry name" value="LPG_synthase_C"/>
    <property type="match status" value="1"/>
</dbReference>
<comment type="subcellular location">
    <subcellularLocation>
        <location evidence="1">Cytoplasm</location>
    </subcellularLocation>
</comment>
<keyword evidence="8" id="KW-0067">ATP-binding</keyword>
<dbReference type="FunFam" id="2.40.50.140:FF:000132">
    <property type="entry name" value="Aspartyl-tRNA synthetase, cytoplasmic"/>
    <property type="match status" value="1"/>
</dbReference>
<keyword evidence="10 16" id="KW-0030">Aminoacyl-tRNA synthetase</keyword>
<dbReference type="FunFam" id="3.30.930.10:FF:000038">
    <property type="entry name" value="Aspartate--tRNA ligase"/>
    <property type="match status" value="1"/>
</dbReference>
<comment type="catalytic activity">
    <reaction evidence="12">
        <text>tRNA(Asp) + L-aspartate + ATP = L-aspartyl-tRNA(Asp) + AMP + diphosphate</text>
        <dbReference type="Rhea" id="RHEA:19649"/>
        <dbReference type="Rhea" id="RHEA-COMP:9660"/>
        <dbReference type="Rhea" id="RHEA-COMP:9678"/>
        <dbReference type="ChEBI" id="CHEBI:29991"/>
        <dbReference type="ChEBI" id="CHEBI:30616"/>
        <dbReference type="ChEBI" id="CHEBI:33019"/>
        <dbReference type="ChEBI" id="CHEBI:78442"/>
        <dbReference type="ChEBI" id="CHEBI:78516"/>
        <dbReference type="ChEBI" id="CHEBI:456215"/>
        <dbReference type="EC" id="6.1.1.12"/>
    </reaction>
</comment>
<dbReference type="Gene3D" id="2.40.50.140">
    <property type="entry name" value="Nucleic acid-binding proteins"/>
    <property type="match status" value="1"/>
</dbReference>
<dbReference type="InterPro" id="IPR004365">
    <property type="entry name" value="NA-bd_OB_tRNA"/>
</dbReference>
<evidence type="ECO:0000256" key="1">
    <source>
        <dbReference type="ARBA" id="ARBA00004496"/>
    </source>
</evidence>
<evidence type="ECO:0000256" key="2">
    <source>
        <dbReference type="ARBA" id="ARBA00005312"/>
    </source>
</evidence>
<dbReference type="Pfam" id="PF00152">
    <property type="entry name" value="tRNA-synt_2"/>
    <property type="match status" value="1"/>
</dbReference>
<evidence type="ECO:0000256" key="11">
    <source>
        <dbReference type="ARBA" id="ARBA00033155"/>
    </source>
</evidence>
<evidence type="ECO:0000256" key="12">
    <source>
        <dbReference type="ARBA" id="ARBA00047904"/>
    </source>
</evidence>
<dbReference type="OrthoDB" id="372395at2759"/>
<evidence type="ECO:0000256" key="13">
    <source>
        <dbReference type="ARBA" id="ARBA00070516"/>
    </source>
</evidence>
<keyword evidence="17" id="KW-1185">Reference proteome</keyword>
<gene>
    <name evidence="16" type="ORF">A1O7_09377</name>
</gene>
<evidence type="ECO:0000256" key="7">
    <source>
        <dbReference type="ARBA" id="ARBA00022741"/>
    </source>
</evidence>
<comment type="similarity">
    <text evidence="2">Belongs to the class-II aminoacyl-tRNA synthetase family. Type 2 subfamily.</text>
</comment>
<evidence type="ECO:0000313" key="17">
    <source>
        <dbReference type="Proteomes" id="UP000019473"/>
    </source>
</evidence>
<dbReference type="PROSITE" id="PS50862">
    <property type="entry name" value="AA_TRNA_LIGASE_II"/>
    <property type="match status" value="1"/>
</dbReference>
<dbReference type="NCBIfam" id="NF003483">
    <property type="entry name" value="PRK05159.1"/>
    <property type="match status" value="1"/>
</dbReference>
<feature type="compositionally biased region" description="Basic and acidic residues" evidence="14">
    <location>
        <begin position="572"/>
        <end position="582"/>
    </location>
</feature>
<feature type="region of interest" description="Disordered" evidence="14">
    <location>
        <begin position="565"/>
        <end position="586"/>
    </location>
</feature>
<dbReference type="CDD" id="cd04320">
    <property type="entry name" value="AspRS_cyto_N"/>
    <property type="match status" value="1"/>
</dbReference>
<dbReference type="InterPro" id="IPR024320">
    <property type="entry name" value="LPG_synthase_C"/>
</dbReference>
<evidence type="ECO:0000259" key="15">
    <source>
        <dbReference type="PROSITE" id="PS50862"/>
    </source>
</evidence>
<evidence type="ECO:0000256" key="9">
    <source>
        <dbReference type="ARBA" id="ARBA00022917"/>
    </source>
</evidence>
<evidence type="ECO:0000256" key="8">
    <source>
        <dbReference type="ARBA" id="ARBA00022840"/>
    </source>
</evidence>
<comment type="caution">
    <text evidence="16">The sequence shown here is derived from an EMBL/GenBank/DDBJ whole genome shotgun (WGS) entry which is preliminary data.</text>
</comment>